<dbReference type="Gene3D" id="3.40.50.300">
    <property type="entry name" value="P-loop containing nucleotide triphosphate hydrolases"/>
    <property type="match status" value="2"/>
</dbReference>
<feature type="coiled-coil region" evidence="1">
    <location>
        <begin position="699"/>
        <end position="726"/>
    </location>
</feature>
<evidence type="ECO:0000259" key="3">
    <source>
        <dbReference type="Pfam" id="PF13514"/>
    </source>
</evidence>
<dbReference type="RefSeq" id="WP_044393837.1">
    <property type="nucleotide sequence ID" value="NZ_JXIQ01000088.1"/>
</dbReference>
<dbReference type="Proteomes" id="UP000032512">
    <property type="component" value="Unassembled WGS sequence"/>
</dbReference>
<evidence type="ECO:0000256" key="2">
    <source>
        <dbReference type="SAM" id="Phobius"/>
    </source>
</evidence>
<dbReference type="OrthoDB" id="9764467at2"/>
<evidence type="ECO:0000256" key="1">
    <source>
        <dbReference type="SAM" id="Coils"/>
    </source>
</evidence>
<keyword evidence="1" id="KW-0175">Coiled coil</keyword>
<dbReference type="Pfam" id="PF13514">
    <property type="entry name" value="AAA_27"/>
    <property type="match status" value="1"/>
</dbReference>
<evidence type="ECO:0000313" key="4">
    <source>
        <dbReference type="EMBL" id="KIY21930.1"/>
    </source>
</evidence>
<evidence type="ECO:0000313" key="5">
    <source>
        <dbReference type="Proteomes" id="UP000032512"/>
    </source>
</evidence>
<dbReference type="PANTHER" id="PTHR41259:SF1">
    <property type="entry name" value="DOUBLE-STRAND BREAK REPAIR RAD50 ATPASE, PUTATIVE-RELATED"/>
    <property type="match status" value="1"/>
</dbReference>
<sequence length="1002" mass="115947">MKLIELHIYGYGKFEDYVIKSLDQFVVFYGENEAGKSTIMSFIHSILFGFPAKQSAEVRYEPKNNPKYGGKIKAFFPDRGVAVIERVKGKASGDVTVSIEDGTIGGEELLKDLLKRMDKGIFQSIFSFNVHGLQNIHALKGEDLGRYLFSAGTIGTDKLFHTEGFLLKEMEQRFKPSGRKPILNEKMRELKEVQAALKKAEQLNDQYSNWVSEKEEIEGTIDRIEKEIQQLDQAGGQLREYKRNERLVLEAAALERKIKEQGHHFFPEDGLKRFEKLDDQLKVAQARGLAIKEKQDHFENELEKYIPDFALLEMETEIEARTKNLSLYEQLKQEKRLLESKLEELTEEISLLNDQLHTNFNEENIQYSNTSIFIKERVENIQQTQQRLADKQQRLEAEFDEEKKVLAELEANAQRLKSQLLGEDKRKQLMMELDQLENRERIQAEWRYVNDQMEAVKSNKAAEKVKSKKEKSKNRQQTLLFGGISLIVLIWGIMNGIWLLAAVGIAGIIFLTVGQLRSIDHPESELSAEAQILSKLIERERDLKESLSRHSDGNFFSTKSLLEKDEESRQQHRELIVKIEQQHHRFEKVVQQFEEWEAEQANWKQKKTELLNQLGLSEKQGPIKLLDAYHLLEKQKQYFREKKRTEESLKTVTASIRDMEDGLKMLAHRFLQNGNLTPVEAAGALKRAVREALEQQTKHRDMISKLAELGEELASLQKEELVLREEQAELITNADAVDEDQFRLKAKNTEQVKGWSARLQDINYQLDASGIEVEDREKILTGISLDEQLGENAAKLEAYKRDLTQQFDSIADVKHKMKVIEEGGIYSELLHQYRQLQHEFAEDAKEWAKYAVAKDMLSKTIGRYKEDRMPRMLAKAENFLSVLTAGVYGKIIPQPSGSGFLIEREDHVLFEANELSQATAEQVYVSIRLALAAVHHDRYPFPIIIDDSFVNFDHLRTARIIQLLREMSSQNQILIFTCHRHLLDYFSDKEIVHLQDKSLKEV</sequence>
<dbReference type="InterPro" id="IPR038734">
    <property type="entry name" value="YhaN_AAA"/>
</dbReference>
<comment type="caution">
    <text evidence="4">The sequence shown here is derived from an EMBL/GenBank/DDBJ whole genome shotgun (WGS) entry which is preliminary data.</text>
</comment>
<keyword evidence="2" id="KW-1133">Transmembrane helix</keyword>
<gene>
    <name evidence="4" type="ORF">UB32_11225</name>
</gene>
<accession>A0A0D6Z9B3</accession>
<keyword evidence="5" id="KW-1185">Reference proteome</keyword>
<feature type="coiled-coil region" evidence="1">
    <location>
        <begin position="562"/>
        <end position="613"/>
    </location>
</feature>
<feature type="coiled-coil region" evidence="1">
    <location>
        <begin position="328"/>
        <end position="426"/>
    </location>
</feature>
<proteinExistence type="predicted"/>
<keyword evidence="2" id="KW-0472">Membrane</keyword>
<dbReference type="SUPFAM" id="SSF52540">
    <property type="entry name" value="P-loop containing nucleoside triphosphate hydrolases"/>
    <property type="match status" value="1"/>
</dbReference>
<feature type="transmembrane region" description="Helical" evidence="2">
    <location>
        <begin position="478"/>
        <end position="511"/>
    </location>
</feature>
<name>A0A0D6Z9B3_9BACI</name>
<dbReference type="InterPro" id="IPR027417">
    <property type="entry name" value="P-loop_NTPase"/>
</dbReference>
<reference evidence="4 5" key="1">
    <citation type="submission" date="2015-01" db="EMBL/GenBank/DDBJ databases">
        <title>Draft genome sequences of the supercritical CO2 tolerant bacteria Bacillus subterraneus MITOT1 and Bacillus cereus MIT0214.</title>
        <authorList>
            <person name="Peet K.C."/>
            <person name="Thompson J.R."/>
        </authorList>
    </citation>
    <scope>NUCLEOTIDE SEQUENCE [LARGE SCALE GENOMIC DNA]</scope>
    <source>
        <strain evidence="4 5">MITOT1</strain>
    </source>
</reference>
<protein>
    <recommendedName>
        <fullName evidence="3">YhaN AAA domain-containing protein</fullName>
    </recommendedName>
</protein>
<feature type="domain" description="YhaN AAA" evidence="3">
    <location>
        <begin position="1"/>
        <end position="201"/>
    </location>
</feature>
<dbReference type="PATRIC" id="fig|285983.3.peg.899"/>
<organism evidence="4 5">
    <name type="scientific">Mesobacillus subterraneus</name>
    <dbReference type="NCBI Taxonomy" id="285983"/>
    <lineage>
        <taxon>Bacteria</taxon>
        <taxon>Bacillati</taxon>
        <taxon>Bacillota</taxon>
        <taxon>Bacilli</taxon>
        <taxon>Bacillales</taxon>
        <taxon>Bacillaceae</taxon>
        <taxon>Mesobacillus</taxon>
    </lineage>
</organism>
<dbReference type="AlphaFoldDB" id="A0A0D6Z9B3"/>
<keyword evidence="2" id="KW-0812">Transmembrane</keyword>
<dbReference type="EMBL" id="JXIQ01000088">
    <property type="protein sequence ID" value="KIY21930.1"/>
    <property type="molecule type" value="Genomic_DNA"/>
</dbReference>
<feature type="coiled-coil region" evidence="1">
    <location>
        <begin position="183"/>
        <end position="244"/>
    </location>
</feature>
<dbReference type="PANTHER" id="PTHR41259">
    <property type="entry name" value="DOUBLE-STRAND BREAK REPAIR RAD50 ATPASE, PUTATIVE-RELATED"/>
    <property type="match status" value="1"/>
</dbReference>